<dbReference type="EMBL" id="JAAALK010000082">
    <property type="protein sequence ID" value="KAG8083804.1"/>
    <property type="molecule type" value="Genomic_DNA"/>
</dbReference>
<organism evidence="2 3">
    <name type="scientific">Zizania palustris</name>
    <name type="common">Northern wild rice</name>
    <dbReference type="NCBI Taxonomy" id="103762"/>
    <lineage>
        <taxon>Eukaryota</taxon>
        <taxon>Viridiplantae</taxon>
        <taxon>Streptophyta</taxon>
        <taxon>Embryophyta</taxon>
        <taxon>Tracheophyta</taxon>
        <taxon>Spermatophyta</taxon>
        <taxon>Magnoliopsida</taxon>
        <taxon>Liliopsida</taxon>
        <taxon>Poales</taxon>
        <taxon>Poaceae</taxon>
        <taxon>BOP clade</taxon>
        <taxon>Oryzoideae</taxon>
        <taxon>Oryzeae</taxon>
        <taxon>Zizaniinae</taxon>
        <taxon>Zizania</taxon>
    </lineage>
</organism>
<evidence type="ECO:0000313" key="3">
    <source>
        <dbReference type="Proteomes" id="UP000729402"/>
    </source>
</evidence>
<evidence type="ECO:0000313" key="2">
    <source>
        <dbReference type="EMBL" id="KAG8083804.1"/>
    </source>
</evidence>
<feature type="region of interest" description="Disordered" evidence="1">
    <location>
        <begin position="1"/>
        <end position="20"/>
    </location>
</feature>
<proteinExistence type="predicted"/>
<reference evidence="2" key="2">
    <citation type="submission" date="2021-02" db="EMBL/GenBank/DDBJ databases">
        <authorList>
            <person name="Kimball J.A."/>
            <person name="Haas M.W."/>
            <person name="Macchietto M."/>
            <person name="Kono T."/>
            <person name="Duquette J."/>
            <person name="Shao M."/>
        </authorList>
    </citation>
    <scope>NUCLEOTIDE SEQUENCE</scope>
    <source>
        <tissue evidence="2">Fresh leaf tissue</tissue>
    </source>
</reference>
<accession>A0A8J5TBH9</accession>
<dbReference type="Proteomes" id="UP000729402">
    <property type="component" value="Unassembled WGS sequence"/>
</dbReference>
<name>A0A8J5TBH9_ZIZPA</name>
<keyword evidence="3" id="KW-1185">Reference proteome</keyword>
<protein>
    <submittedName>
        <fullName evidence="2">Uncharacterized protein</fullName>
    </submittedName>
</protein>
<reference evidence="2" key="1">
    <citation type="journal article" date="2021" name="bioRxiv">
        <title>Whole Genome Assembly and Annotation of Northern Wild Rice, Zizania palustris L., Supports a Whole Genome Duplication in the Zizania Genus.</title>
        <authorList>
            <person name="Haas M."/>
            <person name="Kono T."/>
            <person name="Macchietto M."/>
            <person name="Millas R."/>
            <person name="McGilp L."/>
            <person name="Shao M."/>
            <person name="Duquette J."/>
            <person name="Hirsch C.N."/>
            <person name="Kimball J."/>
        </authorList>
    </citation>
    <scope>NUCLEOTIDE SEQUENCE</scope>
    <source>
        <tissue evidence="2">Fresh leaf tissue</tissue>
    </source>
</reference>
<dbReference type="AlphaFoldDB" id="A0A8J5TBH9"/>
<comment type="caution">
    <text evidence="2">The sequence shown here is derived from an EMBL/GenBank/DDBJ whole genome shotgun (WGS) entry which is preliminary data.</text>
</comment>
<evidence type="ECO:0000256" key="1">
    <source>
        <dbReference type="SAM" id="MobiDB-lite"/>
    </source>
</evidence>
<gene>
    <name evidence="2" type="ORF">GUJ93_ZPchr0010g8654</name>
</gene>
<sequence>MVADDDEASDAGGRCAADGAPRLAEMRMEADDAVDLAPAVGSGVDAVSSGMDLMVGDTSAGSVAIR</sequence>